<gene>
    <name evidence="1" type="ORF">C3928_00655</name>
</gene>
<accession>A0A2S6F9E3</accession>
<organism evidence="1 2">
    <name type="scientific">Legionella pneumophila</name>
    <dbReference type="NCBI Taxonomy" id="446"/>
    <lineage>
        <taxon>Bacteria</taxon>
        <taxon>Pseudomonadati</taxon>
        <taxon>Pseudomonadota</taxon>
        <taxon>Gammaproteobacteria</taxon>
        <taxon>Legionellales</taxon>
        <taxon>Legionellaceae</taxon>
        <taxon>Legionella</taxon>
    </lineage>
</organism>
<sequence>MSVIIDSLKNSDVPHLYLLKVGLTRKEYNNTSMMSRDEKRQLVNNIIAKASHEEILKIINDLMAIELSIESTDPIRTGNRLIGQLLLGYITKIDQQNFINFYDQTIKNGNKTLGDYLIPEQVKQIWAAIKQTAVKYFSLNHRDADYQAFLNKGFRILPIFYYQQQFPEITPEQYRQGVRPVELTREREEIKNAFHNNLSANVTIPAFPEANYLKTRLAEIKMHIMANEWKLANYSFYSDGVMHGDKRLPHRVKDILDVIEKFESSKLNAKAAYKQIVVKAKEALDYPRSGRFSETTDFYQDIYSHHILRDDYQFNHSRELTSYHGSLFNINR</sequence>
<reference evidence="1 2" key="1">
    <citation type="submission" date="2018-02" db="EMBL/GenBank/DDBJ databases">
        <title>Draft genome sequences of four Legionella pneumophila clinical strains isolated in Ontario.</title>
        <authorList>
            <person name="Fortuna A."/>
            <person name="Ramnarine R."/>
            <person name="Li A."/>
            <person name="Frantz C."/>
            <person name="Mallo G."/>
        </authorList>
    </citation>
    <scope>NUCLEOTIDE SEQUENCE [LARGE SCALE GENOMIC DNA]</scope>
    <source>
        <strain evidence="1 2">LG61</strain>
    </source>
</reference>
<name>A0A2S6F9E3_LEGPN</name>
<dbReference type="OrthoDB" id="5648874at2"/>
<evidence type="ECO:0000313" key="1">
    <source>
        <dbReference type="EMBL" id="PPK34031.1"/>
    </source>
</evidence>
<dbReference type="AlphaFoldDB" id="A0A2S6F9E3"/>
<comment type="caution">
    <text evidence="1">The sequence shown here is derived from an EMBL/GenBank/DDBJ whole genome shotgun (WGS) entry which is preliminary data.</text>
</comment>
<dbReference type="EMBL" id="PQWY01000001">
    <property type="protein sequence ID" value="PPK34031.1"/>
    <property type="molecule type" value="Genomic_DNA"/>
</dbReference>
<proteinExistence type="predicted"/>
<dbReference type="RefSeq" id="WP_027228345.1">
    <property type="nucleotide sequence ID" value="NZ_CP017601.1"/>
</dbReference>
<dbReference type="Proteomes" id="UP000239239">
    <property type="component" value="Unassembled WGS sequence"/>
</dbReference>
<protein>
    <submittedName>
        <fullName evidence="1">Uncharacterized protein</fullName>
    </submittedName>
</protein>
<evidence type="ECO:0000313" key="2">
    <source>
        <dbReference type="Proteomes" id="UP000239239"/>
    </source>
</evidence>